<dbReference type="RefSeq" id="WP_104527263.1">
    <property type="nucleotide sequence ID" value="NZ_POQT01000004.1"/>
</dbReference>
<feature type="transmembrane region" description="Helical" evidence="1">
    <location>
        <begin position="12"/>
        <end position="31"/>
    </location>
</feature>
<dbReference type="AlphaFoldDB" id="A0A4Q7Y4D5"/>
<evidence type="ECO:0000313" key="2">
    <source>
        <dbReference type="EMBL" id="RZU30903.1"/>
    </source>
</evidence>
<sequence length="68" mass="6690">MRRGTNDHGRLALVGGVVALLGVLGLMGTAIGHDSTQGGVGTALAAASWLGLLVGIVLVAVAVVRSSR</sequence>
<feature type="transmembrane region" description="Helical" evidence="1">
    <location>
        <begin position="43"/>
        <end position="64"/>
    </location>
</feature>
<dbReference type="EMBL" id="SHKV01000001">
    <property type="protein sequence ID" value="RZU30903.1"/>
    <property type="molecule type" value="Genomic_DNA"/>
</dbReference>
<keyword evidence="1" id="KW-1133">Transmembrane helix</keyword>
<organism evidence="2 3">
    <name type="scientific">Blastococcus saxobsidens</name>
    <dbReference type="NCBI Taxonomy" id="138336"/>
    <lineage>
        <taxon>Bacteria</taxon>
        <taxon>Bacillati</taxon>
        <taxon>Actinomycetota</taxon>
        <taxon>Actinomycetes</taxon>
        <taxon>Geodermatophilales</taxon>
        <taxon>Geodermatophilaceae</taxon>
        <taxon>Blastococcus</taxon>
    </lineage>
</organism>
<evidence type="ECO:0000256" key="1">
    <source>
        <dbReference type="SAM" id="Phobius"/>
    </source>
</evidence>
<gene>
    <name evidence="2" type="ORF">BKA19_0538</name>
</gene>
<keyword evidence="3" id="KW-1185">Reference proteome</keyword>
<keyword evidence="1" id="KW-0812">Transmembrane</keyword>
<accession>A0A4Q7Y4D5</accession>
<protein>
    <submittedName>
        <fullName evidence="2">Uncharacterized protein</fullName>
    </submittedName>
</protein>
<reference evidence="2 3" key="1">
    <citation type="submission" date="2019-02" db="EMBL/GenBank/DDBJ databases">
        <title>Sequencing the genomes of 1000 actinobacteria strains.</title>
        <authorList>
            <person name="Klenk H.-P."/>
        </authorList>
    </citation>
    <scope>NUCLEOTIDE SEQUENCE [LARGE SCALE GENOMIC DNA]</scope>
    <source>
        <strain evidence="2 3">DSM 44509</strain>
    </source>
</reference>
<proteinExistence type="predicted"/>
<evidence type="ECO:0000313" key="3">
    <source>
        <dbReference type="Proteomes" id="UP000292507"/>
    </source>
</evidence>
<comment type="caution">
    <text evidence="2">The sequence shown here is derived from an EMBL/GenBank/DDBJ whole genome shotgun (WGS) entry which is preliminary data.</text>
</comment>
<name>A0A4Q7Y4D5_9ACTN</name>
<keyword evidence="1" id="KW-0472">Membrane</keyword>
<dbReference type="Proteomes" id="UP000292507">
    <property type="component" value="Unassembled WGS sequence"/>
</dbReference>